<feature type="region of interest" description="Disordered" evidence="7">
    <location>
        <begin position="721"/>
        <end position="778"/>
    </location>
</feature>
<evidence type="ECO:0000256" key="4">
    <source>
        <dbReference type="ARBA" id="ARBA00022729"/>
    </source>
</evidence>
<feature type="transmembrane region" description="Helical" evidence="8">
    <location>
        <begin position="577"/>
        <end position="599"/>
    </location>
</feature>
<dbReference type="EMBL" id="CP051141">
    <property type="protein sequence ID" value="QIW99520.1"/>
    <property type="molecule type" value="Genomic_DNA"/>
</dbReference>
<dbReference type="PANTHER" id="PTHR31145">
    <property type="entry name" value="INTEGRAL MEMBRANE PROTEIN (AFU_ORTHOLOGUE AFUA_7G01610)"/>
    <property type="match status" value="1"/>
</dbReference>
<dbReference type="InterPro" id="IPR010308">
    <property type="entry name" value="TRP_C"/>
</dbReference>
<dbReference type="PANTHER" id="PTHR31145:SF6">
    <property type="entry name" value="INTEGRAL MEMBRANE PROTEIN (AFU_ORTHOLOGUE AFUA_7G01610)"/>
    <property type="match status" value="1"/>
</dbReference>
<name>A0A6H0XXX9_9PEZI</name>
<feature type="transmembrane region" description="Helical" evidence="8">
    <location>
        <begin position="406"/>
        <end position="428"/>
    </location>
</feature>
<sequence>MSVASPSSYEGDGALQAPLVSLLALPFFVQPAHAVFIEFDNCLSSSIQQSSPQLLQFVPLFVDARFADSGSTRPLQLTIYGNVTGKQFNAPYPPPDSPDWTNPNKTLGKITRTNSSGTGLTAQDTKFTFLDYTAYTAPRVAFCKDDGSNGTGVDCPWGPLFYKNASDPSQLHALSIEQDFNSSYAFTTLTPTVTILSGDSPPSTYGCISANITPDIGSGIRALLTWLPAVILILKAVATLAAAIYSPWGSADIFRWSSNYGRDEDLLRLVTPGFGDCLQYIQFVFLTGSLTLQYPGYYQPAVRQSAWSSLLFNESFVSHGPGTQSLVDGIYATWGSYGLETMSQLIGMTDVEDIWACMAIWLAVIAGIVILLCQLGFFSRWIYRRFTDTTEEDLRRKNLPFTLGNLIRLMFNFFILPIVALSFFQLVMASSSPISVVVMACVLLVIMILCAIWILRFIASTKPRRHLFDEMPTILLYGPLYNTYSDKAALFALVPVFITFMRGVAIGAVQPSGIAQIVILAICEVILILTLNAFQPFQGQTSMNLYHTVFSAVRLATVLLQIAFVPRLGVTEGPKGWVGYVILILHACVLVFGFFLNAAQTLLEVIARGFGVGGNSSGAVRGSILTVRMLKKRRNRPPTGDRQSLMSNAAMLRQDESDAARSRSMSASSQQLLNQAGHRTPSISRLSGFENFSSAGDLMSPTADTESTAYFGAAAPRKKSTDITGATDNFYRPPRQRRGTGDLFTPGAKSRQSTVSNDFPYSDAPGQGVKRGMSYGGSVYGNRDSPAAAYLRDRPDFDAEHGPRTDYAVREVDQYYRGEPLAGSGGPARKLKTGPADPQSPAANAQSWLQRMFFGVGKSKQDKEKSKGFEVVRSRRLPESQQEGGQHEDFEMVNSPPLQSEPYTDAPLLNDSEPQAIGGAQRDSGHKTSTSISAMSDNTFQFGFDEPADGQRGLGQIETHGARPSRSPSIDSLRHQHPGLRAEMAPVSSTAPTTQHLAPGPARATQHVAQAPTLSPIESVGGIDLPSRFNSRASTVDPGGDWLNAVDRLSWGDHSREAGLQMGTSTYAAPAVPERSTRRPPSVSFSPSQLPAINFASFHDEAPSPRDLHPFDELDRPTSFSVTHRRAADSITRNSFGAGQIASAAEVLSDDEK</sequence>
<evidence type="ECO:0000256" key="7">
    <source>
        <dbReference type="SAM" id="MobiDB-lite"/>
    </source>
</evidence>
<feature type="compositionally biased region" description="Polar residues" evidence="7">
    <location>
        <begin position="750"/>
        <end position="759"/>
    </location>
</feature>
<feature type="domain" description="ML-like" evidence="9">
    <location>
        <begin position="32"/>
        <end position="219"/>
    </location>
</feature>
<feature type="transmembrane region" description="Helical" evidence="8">
    <location>
        <begin position="434"/>
        <end position="455"/>
    </location>
</feature>
<dbReference type="Pfam" id="PF06011">
    <property type="entry name" value="TRP"/>
    <property type="match status" value="1"/>
</dbReference>
<gene>
    <name evidence="10" type="ORF">AMS68_005038</name>
</gene>
<keyword evidence="5 8" id="KW-1133">Transmembrane helix</keyword>
<dbReference type="AlphaFoldDB" id="A0A6H0XXX9"/>
<feature type="transmembrane region" description="Helical" evidence="8">
    <location>
        <begin position="358"/>
        <end position="378"/>
    </location>
</feature>
<organism evidence="10 11">
    <name type="scientific">Peltaster fructicola</name>
    <dbReference type="NCBI Taxonomy" id="286661"/>
    <lineage>
        <taxon>Eukaryota</taxon>
        <taxon>Fungi</taxon>
        <taxon>Dikarya</taxon>
        <taxon>Ascomycota</taxon>
        <taxon>Pezizomycotina</taxon>
        <taxon>Dothideomycetes</taxon>
        <taxon>Dothideomycetes incertae sedis</taxon>
        <taxon>Peltaster</taxon>
    </lineage>
</organism>
<dbReference type="OrthoDB" id="5312224at2759"/>
<feature type="region of interest" description="Disordered" evidence="7">
    <location>
        <begin position="818"/>
        <end position="844"/>
    </location>
</feature>
<dbReference type="InterPro" id="IPR040241">
    <property type="entry name" value="TRP_Flc/Pkd2-like"/>
</dbReference>
<evidence type="ECO:0000313" key="10">
    <source>
        <dbReference type="EMBL" id="QIW99520.1"/>
    </source>
</evidence>
<feature type="region of interest" description="Disordered" evidence="7">
    <location>
        <begin position="794"/>
        <end position="813"/>
    </location>
</feature>
<feature type="transmembrane region" description="Helical" evidence="8">
    <location>
        <begin position="546"/>
        <end position="565"/>
    </location>
</feature>
<evidence type="ECO:0000256" key="6">
    <source>
        <dbReference type="ARBA" id="ARBA00023136"/>
    </source>
</evidence>
<feature type="transmembrane region" description="Helical" evidence="8">
    <location>
        <begin position="514"/>
        <end position="534"/>
    </location>
</feature>
<dbReference type="GO" id="GO:0055085">
    <property type="term" value="P:transmembrane transport"/>
    <property type="evidence" value="ECO:0007669"/>
    <property type="project" value="TreeGrafter"/>
</dbReference>
<feature type="compositionally biased region" description="Polar residues" evidence="7">
    <location>
        <begin position="927"/>
        <end position="941"/>
    </location>
</feature>
<feature type="compositionally biased region" description="Polar residues" evidence="7">
    <location>
        <begin position="987"/>
        <end position="996"/>
    </location>
</feature>
<comment type="similarity">
    <text evidence="2">Belongs to the transient receptor potential (TRP) ion channel family.</text>
</comment>
<feature type="transmembrane region" description="Helical" evidence="8">
    <location>
        <begin position="223"/>
        <end position="245"/>
    </location>
</feature>
<feature type="transmembrane region" description="Helical" evidence="8">
    <location>
        <begin position="488"/>
        <end position="508"/>
    </location>
</feature>
<feature type="region of interest" description="Disordered" evidence="7">
    <location>
        <begin position="856"/>
        <end position="1009"/>
    </location>
</feature>
<keyword evidence="11" id="KW-1185">Reference proteome</keyword>
<keyword evidence="3 8" id="KW-0812">Transmembrane</keyword>
<dbReference type="SMART" id="SM01320">
    <property type="entry name" value="TRP_N"/>
    <property type="match status" value="1"/>
</dbReference>
<reference evidence="10 11" key="1">
    <citation type="journal article" date="2016" name="Sci. Rep.">
        <title>Peltaster fructicola genome reveals evolution from an invasive phytopathogen to an ectophytic parasite.</title>
        <authorList>
            <person name="Xu C."/>
            <person name="Chen H."/>
            <person name="Gleason M.L."/>
            <person name="Xu J.R."/>
            <person name="Liu H."/>
            <person name="Zhang R."/>
            <person name="Sun G."/>
        </authorList>
    </citation>
    <scope>NUCLEOTIDE SEQUENCE [LARGE SCALE GENOMIC DNA]</scope>
    <source>
        <strain evidence="10 11">LNHT1506</strain>
    </source>
</reference>
<protein>
    <recommendedName>
        <fullName evidence="9">ML-like domain-containing protein</fullName>
    </recommendedName>
</protein>
<accession>A0A6H0XXX9</accession>
<evidence type="ECO:0000256" key="5">
    <source>
        <dbReference type="ARBA" id="ARBA00022989"/>
    </source>
</evidence>
<evidence type="ECO:0000256" key="1">
    <source>
        <dbReference type="ARBA" id="ARBA00004141"/>
    </source>
</evidence>
<dbReference type="GO" id="GO:0016020">
    <property type="term" value="C:membrane"/>
    <property type="evidence" value="ECO:0007669"/>
    <property type="project" value="UniProtKB-SubCell"/>
</dbReference>
<feature type="compositionally biased region" description="Basic and acidic residues" evidence="7">
    <location>
        <begin position="859"/>
        <end position="878"/>
    </location>
</feature>
<proteinExistence type="inferred from homology"/>
<evidence type="ECO:0000256" key="3">
    <source>
        <dbReference type="ARBA" id="ARBA00022692"/>
    </source>
</evidence>
<evidence type="ECO:0000313" key="11">
    <source>
        <dbReference type="Proteomes" id="UP000503462"/>
    </source>
</evidence>
<comment type="subcellular location">
    <subcellularLocation>
        <location evidence="1">Membrane</location>
        <topology evidence="1">Multi-pass membrane protein</topology>
    </subcellularLocation>
</comment>
<evidence type="ECO:0000256" key="2">
    <source>
        <dbReference type="ARBA" id="ARBA00010642"/>
    </source>
</evidence>
<keyword evidence="6 8" id="KW-0472">Membrane</keyword>
<evidence type="ECO:0000256" key="8">
    <source>
        <dbReference type="SAM" id="Phobius"/>
    </source>
</evidence>
<dbReference type="InterPro" id="IPR032800">
    <property type="entry name" value="TRP_N"/>
</dbReference>
<keyword evidence="4" id="KW-0732">Signal</keyword>
<evidence type="ECO:0000259" key="9">
    <source>
        <dbReference type="SMART" id="SM01320"/>
    </source>
</evidence>
<dbReference type="Proteomes" id="UP000503462">
    <property type="component" value="Chromosome 3"/>
</dbReference>